<accession>A0ABM4A6I2</accession>
<dbReference type="SMART" id="SM00719">
    <property type="entry name" value="Plus3"/>
    <property type="match status" value="1"/>
</dbReference>
<feature type="domain" description="Plus3" evidence="3">
    <location>
        <begin position="202"/>
        <end position="347"/>
    </location>
</feature>
<dbReference type="InterPro" id="IPR035445">
    <property type="entry name" value="GYF-like_dom_sf"/>
</dbReference>
<dbReference type="PROSITE" id="PS50829">
    <property type="entry name" value="GYF"/>
    <property type="match status" value="1"/>
</dbReference>
<dbReference type="SUPFAM" id="SSF159042">
    <property type="entry name" value="Plus3-like"/>
    <property type="match status" value="1"/>
</dbReference>
<dbReference type="Gene3D" id="3.30.1490.40">
    <property type="match status" value="1"/>
</dbReference>
<dbReference type="InterPro" id="IPR045894">
    <property type="entry name" value="At5g08430-like"/>
</dbReference>
<organism evidence="5 6">
    <name type="scientific">Ziziphus jujuba</name>
    <name type="common">Chinese jujube</name>
    <name type="synonym">Ziziphus sativa</name>
    <dbReference type="NCBI Taxonomy" id="326968"/>
    <lineage>
        <taxon>Eukaryota</taxon>
        <taxon>Viridiplantae</taxon>
        <taxon>Streptophyta</taxon>
        <taxon>Embryophyta</taxon>
        <taxon>Tracheophyta</taxon>
        <taxon>Spermatophyta</taxon>
        <taxon>Magnoliopsida</taxon>
        <taxon>eudicotyledons</taxon>
        <taxon>Gunneridae</taxon>
        <taxon>Pentapetalae</taxon>
        <taxon>rosids</taxon>
        <taxon>fabids</taxon>
        <taxon>Rosales</taxon>
        <taxon>Rhamnaceae</taxon>
        <taxon>Paliureae</taxon>
        <taxon>Ziziphus</taxon>
    </lineage>
</organism>
<dbReference type="Gene3D" id="1.10.245.10">
    <property type="entry name" value="SWIB/MDM2 domain"/>
    <property type="match status" value="1"/>
</dbReference>
<dbReference type="InterPro" id="IPR003169">
    <property type="entry name" value="GYF"/>
</dbReference>
<evidence type="ECO:0000313" key="5">
    <source>
        <dbReference type="Proteomes" id="UP001652623"/>
    </source>
</evidence>
<dbReference type="Pfam" id="PF02201">
    <property type="entry name" value="SWIB"/>
    <property type="match status" value="1"/>
</dbReference>
<dbReference type="PROSITE" id="PS51360">
    <property type="entry name" value="PLUS3"/>
    <property type="match status" value="1"/>
</dbReference>
<evidence type="ECO:0000256" key="1">
    <source>
        <dbReference type="SAM" id="MobiDB-lite"/>
    </source>
</evidence>
<dbReference type="InterPro" id="IPR003121">
    <property type="entry name" value="SWIB_MDM2_domain"/>
</dbReference>
<dbReference type="PANTHER" id="PTHR46851">
    <property type="entry name" value="OS01G0884500 PROTEIN"/>
    <property type="match status" value="1"/>
</dbReference>
<keyword evidence="5" id="KW-1185">Reference proteome</keyword>
<feature type="region of interest" description="Disordered" evidence="1">
    <location>
        <begin position="169"/>
        <end position="195"/>
    </location>
</feature>
<dbReference type="SMART" id="SM00444">
    <property type="entry name" value="GYF"/>
    <property type="match status" value="1"/>
</dbReference>
<evidence type="ECO:0000259" key="4">
    <source>
        <dbReference type="PROSITE" id="PS51925"/>
    </source>
</evidence>
<evidence type="ECO:0000313" key="6">
    <source>
        <dbReference type="RefSeq" id="XP_060672341.1"/>
    </source>
</evidence>
<dbReference type="Gene3D" id="3.90.70.200">
    <property type="entry name" value="Plus-3 domain"/>
    <property type="match status" value="1"/>
</dbReference>
<dbReference type="SUPFAM" id="SSF55277">
    <property type="entry name" value="GYF domain"/>
    <property type="match status" value="1"/>
</dbReference>
<dbReference type="Pfam" id="PF02213">
    <property type="entry name" value="GYF"/>
    <property type="match status" value="1"/>
</dbReference>
<dbReference type="InterPro" id="IPR004343">
    <property type="entry name" value="Plus-3_dom"/>
</dbReference>
<dbReference type="Proteomes" id="UP001652623">
    <property type="component" value="Chromosome 4"/>
</dbReference>
<name>A0ABM4A6I2_ZIZJJ</name>
<sequence length="587" mass="67918">MEWEATAAFEWVEVGDDEEEEGFTITSTNVNGSSRPRRKRKRMMRMRTTLYNNNNNSNNKKKKIELVGWASRPLLHFLHSIGKDTSHKIPHHDVTSIVNDYVVRNNLLHPTRKKRVVCDQALLSLFGRKSIARVKIFDLLDPHLAENRLYDSSSDDGDDYEDAAYFELEEEEDDDEEDEKQQSKPPPPPRKSTTVERSCFAAVIPDNIRLVYLRRSLVEHLLLKQKHNHQEVEVEVEKEEQVVDKIVGSFVRTKSDPNDYLQKHSHILLQVTGLTINKASQTDCSTSQFLLQVSGMIKHIHVSMLSDDNFTEEECEDLRQRIKIGLLKKPTVDELQQKAQILHEDITKHWLMRELALLQNLIDRANEKGWRRELFECLERRKQLQTPDEQLRLLRELPKVTADELQLEAEPQFCAGEVKKSNNSSSRSIVREAPELPTYDTKTEECASIWTLGSQHNVNVQEDWQKQPTEFIDKSDGETQHLEVKENKASQQMVDEMVTRSRVIDLSDDDEIENPSSKNQIPDDQLGSLIWHYQDPLGNAQGPFAITSLKRWNDADYFPPDFKIWKTGQSSNEAVLLKDILNQAFFG</sequence>
<dbReference type="RefSeq" id="XP_060672341.1">
    <property type="nucleotide sequence ID" value="XM_060816358.1"/>
</dbReference>
<feature type="region of interest" description="Disordered" evidence="1">
    <location>
        <begin position="19"/>
        <end position="42"/>
    </location>
</feature>
<feature type="compositionally biased region" description="Polar residues" evidence="1">
    <location>
        <begin position="24"/>
        <end position="34"/>
    </location>
</feature>
<dbReference type="SUPFAM" id="SSF47592">
    <property type="entry name" value="SWIB/MDM2 domain"/>
    <property type="match status" value="1"/>
</dbReference>
<evidence type="ECO:0000259" key="2">
    <source>
        <dbReference type="PROSITE" id="PS50829"/>
    </source>
</evidence>
<proteinExistence type="predicted"/>
<dbReference type="PROSITE" id="PS51925">
    <property type="entry name" value="SWIB_MDM2"/>
    <property type="match status" value="1"/>
</dbReference>
<feature type="domain" description="GYF" evidence="2">
    <location>
        <begin position="528"/>
        <end position="582"/>
    </location>
</feature>
<dbReference type="GeneID" id="107415815"/>
<dbReference type="InterPro" id="IPR036128">
    <property type="entry name" value="Plus3-like_sf"/>
</dbReference>
<dbReference type="Pfam" id="PF25980">
    <property type="entry name" value="NERD_plant"/>
    <property type="match status" value="1"/>
</dbReference>
<feature type="compositionally biased region" description="Acidic residues" evidence="1">
    <location>
        <begin position="169"/>
        <end position="179"/>
    </location>
</feature>
<reference evidence="6" key="1">
    <citation type="submission" date="2025-08" db="UniProtKB">
        <authorList>
            <consortium name="RefSeq"/>
        </authorList>
    </citation>
    <scope>IDENTIFICATION</scope>
    <source>
        <tissue evidence="6">Seedling</tissue>
    </source>
</reference>
<evidence type="ECO:0000259" key="3">
    <source>
        <dbReference type="PROSITE" id="PS51360"/>
    </source>
</evidence>
<dbReference type="CDD" id="cd10567">
    <property type="entry name" value="SWIB-MDM2_like"/>
    <property type="match status" value="1"/>
</dbReference>
<dbReference type="PANTHER" id="PTHR46851:SF11">
    <property type="entry name" value="GYF DOMAIN-CONTAINING PROTEIN"/>
    <property type="match status" value="1"/>
</dbReference>
<feature type="domain" description="DM2" evidence="4">
    <location>
        <begin position="63"/>
        <end position="146"/>
    </location>
</feature>
<gene>
    <name evidence="6" type="primary">LOC107415815</name>
</gene>
<dbReference type="InterPro" id="IPR036885">
    <property type="entry name" value="SWIB_MDM2_dom_sf"/>
</dbReference>
<dbReference type="InterPro" id="IPR058668">
    <property type="entry name" value="NERD_dom"/>
</dbReference>
<protein>
    <submittedName>
        <fullName evidence="6">Uncharacterized protein At5g08430 isoform X2</fullName>
    </submittedName>
</protein>
<dbReference type="Pfam" id="PF03126">
    <property type="entry name" value="Plus-3"/>
    <property type="match status" value="1"/>
</dbReference>